<reference evidence="2" key="3">
    <citation type="submission" date="2025-09" db="UniProtKB">
        <authorList>
            <consortium name="Ensembl"/>
        </authorList>
    </citation>
    <scope>IDENTIFICATION</scope>
</reference>
<organism evidence="2 3">
    <name type="scientific">Erpetoichthys calabaricus</name>
    <name type="common">Rope fish</name>
    <name type="synonym">Calamoichthys calabaricus</name>
    <dbReference type="NCBI Taxonomy" id="27687"/>
    <lineage>
        <taxon>Eukaryota</taxon>
        <taxon>Metazoa</taxon>
        <taxon>Chordata</taxon>
        <taxon>Craniata</taxon>
        <taxon>Vertebrata</taxon>
        <taxon>Euteleostomi</taxon>
        <taxon>Actinopterygii</taxon>
        <taxon>Polypteriformes</taxon>
        <taxon>Polypteridae</taxon>
        <taxon>Erpetoichthys</taxon>
    </lineage>
</organism>
<feature type="transmembrane region" description="Helical" evidence="1">
    <location>
        <begin position="20"/>
        <end position="38"/>
    </location>
</feature>
<dbReference type="InterPro" id="IPR009078">
    <property type="entry name" value="Ferritin-like_SF"/>
</dbReference>
<dbReference type="Proteomes" id="UP000694620">
    <property type="component" value="Chromosome 4"/>
</dbReference>
<sequence length="68" mass="7914">MASKIYQNYHRNRKLTINHIINMVLTVYYTYPSIAHYFEVDNVALEDLTSTAECLFDLVTLKKSIKAS</sequence>
<dbReference type="InterPro" id="IPR012347">
    <property type="entry name" value="Ferritin-like"/>
</dbReference>
<keyword evidence="1" id="KW-0472">Membrane</keyword>
<dbReference type="SUPFAM" id="SSF47240">
    <property type="entry name" value="Ferritin-like"/>
    <property type="match status" value="1"/>
</dbReference>
<name>A0A8C4SE02_ERPCA</name>
<reference evidence="2" key="2">
    <citation type="submission" date="2025-08" db="UniProtKB">
        <authorList>
            <consortium name="Ensembl"/>
        </authorList>
    </citation>
    <scope>IDENTIFICATION</scope>
</reference>
<evidence type="ECO:0000256" key="1">
    <source>
        <dbReference type="SAM" id="Phobius"/>
    </source>
</evidence>
<reference evidence="2" key="1">
    <citation type="submission" date="2021-06" db="EMBL/GenBank/DDBJ databases">
        <authorList>
            <consortium name="Wellcome Sanger Institute Data Sharing"/>
        </authorList>
    </citation>
    <scope>NUCLEOTIDE SEQUENCE [LARGE SCALE GENOMIC DNA]</scope>
</reference>
<proteinExistence type="predicted"/>
<evidence type="ECO:0000313" key="3">
    <source>
        <dbReference type="Proteomes" id="UP000694620"/>
    </source>
</evidence>
<keyword evidence="1" id="KW-1133">Transmembrane helix</keyword>
<evidence type="ECO:0000313" key="2">
    <source>
        <dbReference type="Ensembl" id="ENSECRP00000013209.1"/>
    </source>
</evidence>
<dbReference type="Ensembl" id="ENSECRT00000013439.1">
    <property type="protein sequence ID" value="ENSECRP00000013209.1"/>
    <property type="gene ID" value="ENSECRG00000008807.1"/>
</dbReference>
<dbReference type="Gene3D" id="1.20.1260.10">
    <property type="match status" value="1"/>
</dbReference>
<keyword evidence="1" id="KW-0812">Transmembrane</keyword>
<dbReference type="AlphaFoldDB" id="A0A8C4SE02"/>
<accession>A0A8C4SE02</accession>
<keyword evidence="3" id="KW-1185">Reference proteome</keyword>
<protein>
    <submittedName>
        <fullName evidence="2">Uncharacterized protein</fullName>
    </submittedName>
</protein>